<dbReference type="EMBL" id="UHDZ01000001">
    <property type="protein sequence ID" value="SUM67578.1"/>
    <property type="molecule type" value="Genomic_DNA"/>
</dbReference>
<dbReference type="Pfam" id="PF21117">
    <property type="entry name" value="MRB1590_C"/>
    <property type="match status" value="1"/>
</dbReference>
<evidence type="ECO:0000259" key="1">
    <source>
        <dbReference type="Pfam" id="PF21117"/>
    </source>
</evidence>
<evidence type="ECO:0000313" key="2">
    <source>
        <dbReference type="EMBL" id="SUM67578.1"/>
    </source>
</evidence>
<feature type="domain" description="MRB1590-like C-terminal" evidence="1">
    <location>
        <begin position="1"/>
        <end position="66"/>
    </location>
</feature>
<organism evidence="2 3">
    <name type="scientific">Staphylococcus saccharolyticus</name>
    <dbReference type="NCBI Taxonomy" id="33028"/>
    <lineage>
        <taxon>Bacteria</taxon>
        <taxon>Bacillati</taxon>
        <taxon>Bacillota</taxon>
        <taxon>Bacilli</taxon>
        <taxon>Bacillales</taxon>
        <taxon>Staphylococcaceae</taxon>
        <taxon>Staphylococcus</taxon>
    </lineage>
</organism>
<dbReference type="AlphaFoldDB" id="A0A380GYV5"/>
<protein>
    <recommendedName>
        <fullName evidence="1">MRB1590-like C-terminal domain-containing protein</fullName>
    </recommendedName>
</protein>
<dbReference type="InterPro" id="IPR049069">
    <property type="entry name" value="MRB1590-like_C"/>
</dbReference>
<keyword evidence="3" id="KW-1185">Reference proteome</keyword>
<name>A0A380GYV5_9STAP</name>
<reference evidence="2 3" key="1">
    <citation type="submission" date="2018-06" db="EMBL/GenBank/DDBJ databases">
        <authorList>
            <consortium name="Pathogen Informatics"/>
            <person name="Doyle S."/>
        </authorList>
    </citation>
    <scope>NUCLEOTIDE SEQUENCE [LARGE SCALE GENOMIC DNA]</scope>
    <source>
        <strain evidence="2 3">NCTC11807</strain>
    </source>
</reference>
<sequence length="68" mass="8084">MLDYLKNEIIDNEETIIEITHRLYERIEKEGLEVVSHHKGHPGNLALPRKQEFIGTLNRYRGLEIRED</sequence>
<dbReference type="Proteomes" id="UP000255425">
    <property type="component" value="Unassembled WGS sequence"/>
</dbReference>
<accession>A0A380GYV5</accession>
<gene>
    <name evidence="2" type="ORF">NCTC11807_00224</name>
</gene>
<evidence type="ECO:0000313" key="3">
    <source>
        <dbReference type="Proteomes" id="UP000255425"/>
    </source>
</evidence>
<proteinExistence type="predicted"/>